<organism evidence="1 2">
    <name type="scientific">Habropoda laboriosa</name>
    <dbReference type="NCBI Taxonomy" id="597456"/>
    <lineage>
        <taxon>Eukaryota</taxon>
        <taxon>Metazoa</taxon>
        <taxon>Ecdysozoa</taxon>
        <taxon>Arthropoda</taxon>
        <taxon>Hexapoda</taxon>
        <taxon>Insecta</taxon>
        <taxon>Pterygota</taxon>
        <taxon>Neoptera</taxon>
        <taxon>Endopterygota</taxon>
        <taxon>Hymenoptera</taxon>
        <taxon>Apocrita</taxon>
        <taxon>Aculeata</taxon>
        <taxon>Apoidea</taxon>
        <taxon>Anthophila</taxon>
        <taxon>Apidae</taxon>
        <taxon>Habropoda</taxon>
    </lineage>
</organism>
<evidence type="ECO:0000313" key="1">
    <source>
        <dbReference type="EMBL" id="KOC62753.1"/>
    </source>
</evidence>
<sequence length="201" mass="23204">MREKERDGEGCAVGFVRVPLREGLEEKFCGRWENQNARAIPPEETYVKSDRFDKGRLFSWRDFNGQRRRIDFYARRYFGDTVYVELIEPWKSTRMVYDCYVDVNACVFHPQSADSRGIHCYHLGTILKGGGKRTFSYEIFAGAEDVFPTPLGLLGRTDEPSNHIAIFNRQHLLKSEVLAGMGRLLYFTKNSTTLTPGHHMP</sequence>
<proteinExistence type="predicted"/>
<dbReference type="AlphaFoldDB" id="A0A0L7QVV0"/>
<accession>A0A0L7QVV0</accession>
<name>A0A0L7QVV0_9HYME</name>
<dbReference type="EMBL" id="KQ414721">
    <property type="protein sequence ID" value="KOC62753.1"/>
    <property type="molecule type" value="Genomic_DNA"/>
</dbReference>
<gene>
    <name evidence="1" type="ORF">WH47_03737</name>
</gene>
<protein>
    <submittedName>
        <fullName evidence="1">Uncharacterized protein</fullName>
    </submittedName>
</protein>
<keyword evidence="2" id="KW-1185">Reference proteome</keyword>
<evidence type="ECO:0000313" key="2">
    <source>
        <dbReference type="Proteomes" id="UP000053825"/>
    </source>
</evidence>
<reference evidence="1 2" key="1">
    <citation type="submission" date="2015-07" db="EMBL/GenBank/DDBJ databases">
        <title>The genome of Habropoda laboriosa.</title>
        <authorList>
            <person name="Pan H."/>
            <person name="Kapheim K."/>
        </authorList>
    </citation>
    <scope>NUCLEOTIDE SEQUENCE [LARGE SCALE GENOMIC DNA]</scope>
    <source>
        <strain evidence="1">0110345459</strain>
    </source>
</reference>
<dbReference type="Proteomes" id="UP000053825">
    <property type="component" value="Unassembled WGS sequence"/>
</dbReference>